<dbReference type="AlphaFoldDB" id="A0A2S3W343"/>
<accession>A0A2S3W343</accession>
<dbReference type="Proteomes" id="UP000237344">
    <property type="component" value="Unassembled WGS sequence"/>
</dbReference>
<feature type="domain" description="Hedgehog/Intein (Hint)" evidence="2">
    <location>
        <begin position="96"/>
        <end position="224"/>
    </location>
</feature>
<dbReference type="Pfam" id="PF13403">
    <property type="entry name" value="Hint_2"/>
    <property type="match status" value="1"/>
</dbReference>
<proteinExistence type="predicted"/>
<evidence type="ECO:0000313" key="4">
    <source>
        <dbReference type="Proteomes" id="UP000237344"/>
    </source>
</evidence>
<evidence type="ECO:0000256" key="1">
    <source>
        <dbReference type="SAM" id="MobiDB-lite"/>
    </source>
</evidence>
<dbReference type="InterPro" id="IPR028992">
    <property type="entry name" value="Hedgehog/Intein_dom"/>
</dbReference>
<organism evidence="3 4">
    <name type="scientific">Novacetimonas maltaceti</name>
    <dbReference type="NCBI Taxonomy" id="1203393"/>
    <lineage>
        <taxon>Bacteria</taxon>
        <taxon>Pseudomonadati</taxon>
        <taxon>Pseudomonadota</taxon>
        <taxon>Alphaproteobacteria</taxon>
        <taxon>Acetobacterales</taxon>
        <taxon>Acetobacteraceae</taxon>
        <taxon>Novacetimonas</taxon>
    </lineage>
</organism>
<evidence type="ECO:0000313" key="3">
    <source>
        <dbReference type="EMBL" id="POF63290.1"/>
    </source>
</evidence>
<name>A0A2S3W343_9PROT</name>
<comment type="caution">
    <text evidence="3">The sequence shown here is derived from an EMBL/GenBank/DDBJ whole genome shotgun (WGS) entry which is preliminary data.</text>
</comment>
<evidence type="ECO:0000259" key="2">
    <source>
        <dbReference type="Pfam" id="PF13403"/>
    </source>
</evidence>
<feature type="region of interest" description="Disordered" evidence="1">
    <location>
        <begin position="424"/>
        <end position="447"/>
    </location>
</feature>
<reference evidence="3 4" key="1">
    <citation type="submission" date="2018-01" db="EMBL/GenBank/DDBJ databases">
        <title>Draft Genome Sequence of Komagataeibacter maltaceti LMG 1529, a Vinegar Producing Acetic Acid Bacterium Isolated from Malt Vinegar Brewery Acetifiers.</title>
        <authorList>
            <person name="Zhang Q."/>
            <person name="Hollensteiner J."/>
            <person name="Poehlein A."/>
            <person name="Daniel R."/>
        </authorList>
    </citation>
    <scope>NUCLEOTIDE SEQUENCE [LARGE SCALE GENOMIC DNA]</scope>
    <source>
        <strain evidence="3 4">LMG 1529</strain>
    </source>
</reference>
<gene>
    <name evidence="3" type="ORF">KMAL_10210</name>
</gene>
<keyword evidence="4" id="KW-1185">Reference proteome</keyword>
<protein>
    <recommendedName>
        <fullName evidence="2">Hedgehog/Intein (Hint) domain-containing protein</fullName>
    </recommendedName>
</protein>
<sequence length="447" mass="46928">MARRGTRWCEGFASAAGVARFRSHARATPAAVNAATNVGKVMTFISPAMGQPLQVPGGGGRCRDHGRRDGMATHCPPPPPAVRPGAMARMGELATGFIPGTMLRTPSGDVAVENLGPGDCVLSASGEVRRIRWIGLVAAHPPAVARAGAYLVHVAAHACAQGRPARDLLVLPDMAVGQSVHDEVLIPARELTNGATIATIPGGVMECWGIVLDRAAVVLANGLPVGVGVGMARARADGLPRVLARGPVVAARRAALVGRAQDMGWRVSTCMDVHAMVDGRRLHGDVKGGVACFIFPATARHVRVMSRTFVPADWAACDDRRALGLAVRRISLGDGMRMAALDLADPRLAPGFHAPLHPDATDGAEGHAWRWMKGRLSLPCALWHANNARAHGREVMLRIEFDATASQCWVLPVAPTRIFRPDAAATRPARSHGGQAYGAFGDAPSAS</sequence>
<dbReference type="EMBL" id="POTC01000009">
    <property type="protein sequence ID" value="POF63290.1"/>
    <property type="molecule type" value="Genomic_DNA"/>
</dbReference>